<dbReference type="KEGG" id="ctes:O987_04555"/>
<feature type="region of interest" description="Disordered" evidence="2">
    <location>
        <begin position="93"/>
        <end position="131"/>
    </location>
</feature>
<dbReference type="Gene3D" id="1.10.260.40">
    <property type="entry name" value="lambda repressor-like DNA-binding domains"/>
    <property type="match status" value="1"/>
</dbReference>
<dbReference type="PANTHER" id="PTHR46797">
    <property type="entry name" value="HTH-TYPE TRANSCRIPTIONAL REGULATOR"/>
    <property type="match status" value="1"/>
</dbReference>
<dbReference type="GO" id="GO:0003700">
    <property type="term" value="F:DNA-binding transcription factor activity"/>
    <property type="evidence" value="ECO:0007669"/>
    <property type="project" value="TreeGrafter"/>
</dbReference>
<protein>
    <submittedName>
        <fullName evidence="4">XRE family transcriptional regulator</fullName>
    </submittedName>
</protein>
<dbReference type="Pfam" id="PF01381">
    <property type="entry name" value="HTH_3"/>
    <property type="match status" value="1"/>
</dbReference>
<dbReference type="InterPro" id="IPR010982">
    <property type="entry name" value="Lambda_DNA-bd_dom_sf"/>
</dbReference>
<organism evidence="4 5">
    <name type="scientific">Comamonas testosteroni TK102</name>
    <dbReference type="NCBI Taxonomy" id="1392005"/>
    <lineage>
        <taxon>Bacteria</taxon>
        <taxon>Pseudomonadati</taxon>
        <taxon>Pseudomonadota</taxon>
        <taxon>Betaproteobacteria</taxon>
        <taxon>Burkholderiales</taxon>
        <taxon>Comamonadaceae</taxon>
        <taxon>Comamonas</taxon>
    </lineage>
</organism>
<dbReference type="Proteomes" id="UP000028782">
    <property type="component" value="Chromosome"/>
</dbReference>
<keyword evidence="1" id="KW-0238">DNA-binding</keyword>
<dbReference type="GO" id="GO:0003677">
    <property type="term" value="F:DNA binding"/>
    <property type="evidence" value="ECO:0007669"/>
    <property type="project" value="UniProtKB-KW"/>
</dbReference>
<dbReference type="InterPro" id="IPR001387">
    <property type="entry name" value="Cro/C1-type_HTH"/>
</dbReference>
<name>A0A076PK64_COMTE</name>
<sequence length="131" mass="14251">MRAKESAPSQLNTTPVVKLPNAVTKALGVKLRSYRELAQKSQEQLAHDAEVERSRISKLENGHINPSLLTLATLCHCLSITLEQLFEGVTDTLPPASQGGALRRRNQAHAEKSPAPSKVVGADHRVKRSKA</sequence>
<evidence type="ECO:0000313" key="4">
    <source>
        <dbReference type="EMBL" id="AIJ45076.1"/>
    </source>
</evidence>
<dbReference type="GO" id="GO:0005829">
    <property type="term" value="C:cytosol"/>
    <property type="evidence" value="ECO:0007669"/>
    <property type="project" value="TreeGrafter"/>
</dbReference>
<accession>A0A076PK64</accession>
<dbReference type="InterPro" id="IPR050807">
    <property type="entry name" value="TransReg_Diox_bact_type"/>
</dbReference>
<dbReference type="PANTHER" id="PTHR46797:SF1">
    <property type="entry name" value="METHYLPHOSPHONATE SYNTHASE"/>
    <property type="match status" value="1"/>
</dbReference>
<dbReference type="PROSITE" id="PS50943">
    <property type="entry name" value="HTH_CROC1"/>
    <property type="match status" value="1"/>
</dbReference>
<reference evidence="4 5" key="1">
    <citation type="journal article" date="2014" name="Genome Announc.">
        <title>Complete Genome Sequence of Polychlorinated Biphenyl Degrader Comamonas testosteroni TK102 (NBRC 109938).</title>
        <authorList>
            <person name="Fukuda K."/>
            <person name="Hosoyama A."/>
            <person name="Tsuchikane K."/>
            <person name="Ohji S."/>
            <person name="Yamazoe A."/>
            <person name="Fujita N."/>
            <person name="Shintani M."/>
            <person name="Kimbara K."/>
        </authorList>
    </citation>
    <scope>NUCLEOTIDE SEQUENCE [LARGE SCALE GENOMIC DNA]</scope>
    <source>
        <strain evidence="4">TK102</strain>
    </source>
</reference>
<evidence type="ECO:0000313" key="5">
    <source>
        <dbReference type="Proteomes" id="UP000028782"/>
    </source>
</evidence>
<evidence type="ECO:0000256" key="1">
    <source>
        <dbReference type="ARBA" id="ARBA00023125"/>
    </source>
</evidence>
<dbReference type="EMBL" id="CP006704">
    <property type="protein sequence ID" value="AIJ45076.1"/>
    <property type="molecule type" value="Genomic_DNA"/>
</dbReference>
<evidence type="ECO:0000256" key="2">
    <source>
        <dbReference type="SAM" id="MobiDB-lite"/>
    </source>
</evidence>
<dbReference type="SUPFAM" id="SSF47413">
    <property type="entry name" value="lambda repressor-like DNA-binding domains"/>
    <property type="match status" value="1"/>
</dbReference>
<dbReference type="AlphaFoldDB" id="A0A076PK64"/>
<evidence type="ECO:0000259" key="3">
    <source>
        <dbReference type="PROSITE" id="PS50943"/>
    </source>
</evidence>
<dbReference type="HOGENOM" id="CLU_066192_24_1_4"/>
<proteinExistence type="predicted"/>
<feature type="domain" description="HTH cro/C1-type" evidence="3">
    <location>
        <begin position="31"/>
        <end position="85"/>
    </location>
</feature>
<dbReference type="RefSeq" id="WP_043370970.1">
    <property type="nucleotide sequence ID" value="NZ_CP006704.1"/>
</dbReference>
<dbReference type="CDD" id="cd00093">
    <property type="entry name" value="HTH_XRE"/>
    <property type="match status" value="1"/>
</dbReference>
<gene>
    <name evidence="4" type="ORF">O987_04555</name>
</gene>
<dbReference type="SMART" id="SM00530">
    <property type="entry name" value="HTH_XRE"/>
    <property type="match status" value="1"/>
</dbReference>